<dbReference type="Gene3D" id="1.20.1280.50">
    <property type="match status" value="1"/>
</dbReference>
<dbReference type="EMBL" id="JACGCI010000001">
    <property type="protein sequence ID" value="KAF6766487.1"/>
    <property type="molecule type" value="Genomic_DNA"/>
</dbReference>
<dbReference type="Pfam" id="PF12937">
    <property type="entry name" value="F-box-like"/>
    <property type="match status" value="1"/>
</dbReference>
<keyword evidence="3" id="KW-1185">Reference proteome</keyword>
<dbReference type="InterPro" id="IPR036047">
    <property type="entry name" value="F-box-like_dom_sf"/>
</dbReference>
<comment type="caution">
    <text evidence="2">The sequence shown here is derived from an EMBL/GenBank/DDBJ whole genome shotgun (WGS) entry which is preliminary data.</text>
</comment>
<dbReference type="AlphaFoldDB" id="A0A8H6MHX5"/>
<evidence type="ECO:0000313" key="2">
    <source>
        <dbReference type="EMBL" id="KAF6766487.1"/>
    </source>
</evidence>
<name>A0A8H6MHX5_9AGAR</name>
<evidence type="ECO:0000313" key="3">
    <source>
        <dbReference type="Proteomes" id="UP000521943"/>
    </source>
</evidence>
<gene>
    <name evidence="2" type="ORF">DFP72DRAFT_866666</name>
</gene>
<proteinExistence type="predicted"/>
<sequence length="471" mass="53292">MASSSTLIDLPMELLQRVLTHCHPRDVAGFSQTCREAYNLIYLTTDQYLWRQLYLAYPFDHPEIVASQRLDAGMPSKVKPVSGDEVDGLNYRNRLTDLVNAERAASKGPRTVEEEKDTLLIFQRVLTQLPITSRTEDGEVQPSLNADWLERTLDEESALLTSEPDPSLSTPKPEAFSEVEGIRARLRCCLLSSFKQSGASPDLALSKEDYSFFVAKRNRSRCFVYDLRNYTARTHWGPFTPDNHVNWVHVEYLMNVVWMNLCDPPITSMPRPRIGTEAFRPHSSGGDYSQEDWAGVEGVWSRYVCFMDYRDLFSFNVPYAEDDGPLDEGFFAESTFREATRLLEVKLKIVDRSILNGIGFVLHRKYSANPHRPPLYFKGTSRGSDGAAASIIKGCVYEEEDGSIRWRFVRESIYDNSPQWSSSGVQIGDVGSAVGVIGVWTTTSHDQSDPVGPFWLFKNQDGAPTQVMDFN</sequence>
<reference evidence="2 3" key="1">
    <citation type="submission" date="2020-07" db="EMBL/GenBank/DDBJ databases">
        <title>Comparative genomics of pyrophilous fungi reveals a link between fire events and developmental genes.</title>
        <authorList>
            <consortium name="DOE Joint Genome Institute"/>
            <person name="Steindorff A.S."/>
            <person name="Carver A."/>
            <person name="Calhoun S."/>
            <person name="Stillman K."/>
            <person name="Liu H."/>
            <person name="Lipzen A."/>
            <person name="Pangilinan J."/>
            <person name="Labutti K."/>
            <person name="Bruns T.D."/>
            <person name="Grigoriev I.V."/>
        </authorList>
    </citation>
    <scope>NUCLEOTIDE SEQUENCE [LARGE SCALE GENOMIC DNA]</scope>
    <source>
        <strain evidence="2 3">CBS 144469</strain>
    </source>
</reference>
<accession>A0A8H6MHX5</accession>
<dbReference type="PROSITE" id="PS50181">
    <property type="entry name" value="FBOX"/>
    <property type="match status" value="1"/>
</dbReference>
<dbReference type="OrthoDB" id="3226064at2759"/>
<organism evidence="2 3">
    <name type="scientific">Ephemerocybe angulata</name>
    <dbReference type="NCBI Taxonomy" id="980116"/>
    <lineage>
        <taxon>Eukaryota</taxon>
        <taxon>Fungi</taxon>
        <taxon>Dikarya</taxon>
        <taxon>Basidiomycota</taxon>
        <taxon>Agaricomycotina</taxon>
        <taxon>Agaricomycetes</taxon>
        <taxon>Agaricomycetidae</taxon>
        <taxon>Agaricales</taxon>
        <taxon>Agaricineae</taxon>
        <taxon>Psathyrellaceae</taxon>
        <taxon>Ephemerocybe</taxon>
    </lineage>
</organism>
<dbReference type="Proteomes" id="UP000521943">
    <property type="component" value="Unassembled WGS sequence"/>
</dbReference>
<feature type="domain" description="F-box" evidence="1">
    <location>
        <begin position="4"/>
        <end position="53"/>
    </location>
</feature>
<dbReference type="SUPFAM" id="SSF81383">
    <property type="entry name" value="F-box domain"/>
    <property type="match status" value="1"/>
</dbReference>
<evidence type="ECO:0000259" key="1">
    <source>
        <dbReference type="PROSITE" id="PS50181"/>
    </source>
</evidence>
<dbReference type="InterPro" id="IPR001810">
    <property type="entry name" value="F-box_dom"/>
</dbReference>
<protein>
    <recommendedName>
        <fullName evidence="1">F-box domain-containing protein</fullName>
    </recommendedName>
</protein>